<organism evidence="9 10">
    <name type="scientific">Erythroxylum novogranatense</name>
    <dbReference type="NCBI Taxonomy" id="1862640"/>
    <lineage>
        <taxon>Eukaryota</taxon>
        <taxon>Viridiplantae</taxon>
        <taxon>Streptophyta</taxon>
        <taxon>Embryophyta</taxon>
        <taxon>Tracheophyta</taxon>
        <taxon>Spermatophyta</taxon>
        <taxon>Magnoliopsida</taxon>
        <taxon>eudicotyledons</taxon>
        <taxon>Gunneridae</taxon>
        <taxon>Pentapetalae</taxon>
        <taxon>rosids</taxon>
        <taxon>fabids</taxon>
        <taxon>Malpighiales</taxon>
        <taxon>Erythroxylaceae</taxon>
        <taxon>Erythroxylum</taxon>
    </lineage>
</organism>
<protein>
    <recommendedName>
        <fullName evidence="8">Myb-like domain-containing protein</fullName>
    </recommendedName>
</protein>
<dbReference type="FunFam" id="1.10.10.60:FF:000061">
    <property type="entry name" value="Trihelix transcription factor GT-2"/>
    <property type="match status" value="1"/>
</dbReference>
<dbReference type="CDD" id="cd12203">
    <property type="entry name" value="GT1"/>
    <property type="match status" value="2"/>
</dbReference>
<proteinExistence type="predicted"/>
<evidence type="ECO:0000256" key="2">
    <source>
        <dbReference type="ARBA" id="ARBA00022737"/>
    </source>
</evidence>
<evidence type="ECO:0000259" key="8">
    <source>
        <dbReference type="PROSITE" id="PS50090"/>
    </source>
</evidence>
<evidence type="ECO:0000256" key="7">
    <source>
        <dbReference type="SAM" id="MobiDB-lite"/>
    </source>
</evidence>
<comment type="caution">
    <text evidence="9">The sequence shown here is derived from an EMBL/GenBank/DDBJ whole genome shotgun (WGS) entry which is preliminary data.</text>
</comment>
<gene>
    <name evidence="9" type="ORF">K2173_004189</name>
</gene>
<evidence type="ECO:0000256" key="1">
    <source>
        <dbReference type="ARBA" id="ARBA00004123"/>
    </source>
</evidence>
<accession>A0AAV8SXQ5</accession>
<feature type="region of interest" description="Disordered" evidence="7">
    <location>
        <begin position="509"/>
        <end position="528"/>
    </location>
</feature>
<dbReference type="Pfam" id="PF13837">
    <property type="entry name" value="Myb_DNA-bind_4"/>
    <property type="match status" value="2"/>
</dbReference>
<comment type="subcellular location">
    <subcellularLocation>
        <location evidence="1">Nucleus</location>
    </subcellularLocation>
</comment>
<keyword evidence="3" id="KW-0805">Transcription regulation</keyword>
<keyword evidence="5" id="KW-0804">Transcription</keyword>
<dbReference type="InterPro" id="IPR001005">
    <property type="entry name" value="SANT/Myb"/>
</dbReference>
<keyword evidence="6" id="KW-0539">Nucleus</keyword>
<evidence type="ECO:0000256" key="5">
    <source>
        <dbReference type="ARBA" id="ARBA00023163"/>
    </source>
</evidence>
<evidence type="ECO:0000313" key="10">
    <source>
        <dbReference type="Proteomes" id="UP001159364"/>
    </source>
</evidence>
<dbReference type="Gene3D" id="1.10.10.60">
    <property type="entry name" value="Homeodomain-like"/>
    <property type="match status" value="2"/>
</dbReference>
<dbReference type="PROSITE" id="PS50090">
    <property type="entry name" value="MYB_LIKE"/>
    <property type="match status" value="2"/>
</dbReference>
<reference evidence="9 10" key="1">
    <citation type="submission" date="2021-09" db="EMBL/GenBank/DDBJ databases">
        <title>Genomic insights and catalytic innovation underlie evolution of tropane alkaloids biosynthesis.</title>
        <authorList>
            <person name="Wang Y.-J."/>
            <person name="Tian T."/>
            <person name="Huang J.-P."/>
            <person name="Huang S.-X."/>
        </authorList>
    </citation>
    <scope>NUCLEOTIDE SEQUENCE [LARGE SCALE GENOMIC DNA]</scope>
    <source>
        <strain evidence="9">KIB-2018</strain>
        <tissue evidence="9">Leaf</tissue>
    </source>
</reference>
<dbReference type="Proteomes" id="UP001159364">
    <property type="component" value="Linkage Group LG07"/>
</dbReference>
<evidence type="ECO:0000256" key="6">
    <source>
        <dbReference type="ARBA" id="ARBA00023242"/>
    </source>
</evidence>
<dbReference type="GO" id="GO:0006355">
    <property type="term" value="P:regulation of DNA-templated transcription"/>
    <property type="evidence" value="ECO:0007669"/>
    <property type="project" value="UniProtKB-ARBA"/>
</dbReference>
<keyword evidence="10" id="KW-1185">Reference proteome</keyword>
<evidence type="ECO:0000256" key="4">
    <source>
        <dbReference type="ARBA" id="ARBA00023125"/>
    </source>
</evidence>
<sequence length="551" mass="63502">MGDHHQYGLSDLQQLMSGTTIFQGSPQVTEPVFGDLAPQGHHHHYDSIMAGEFMVPSGLVKLGHDHYCSYVNTAATTTTGTAAIVGTSSSSGGGGFLYGVDMENRGWMGNNGGGSSSRWPRQEALALLEIRSKLDSRFKEANQKGPLWDEVSRIMAKEHGYQRSGRKCREKFENLYKYYKKTKEGKSGRQDGKHYRFFRHFEALYGETSNGASTSETNLVPSSLRYQPPVNTLINQKSKRSEILSFSYTSEFETSSSENNDDDLSVIACMMNRSKEKLQKGRTESRSYSEEAKKRWKAKVKNFVDSRMRKLFETQETWMERTLKSVEDRENERMLREEDWLKKEVARFNQEHELWAKERQWIEARDAALMETLRKHTGKEPQLSLSIDQVAVSSYRKNQETNSRKISNGDDNSNIRWTEPEILSLTQLRTAMETKFQESGRYSGEGLWEEISAYMYSLDYHRSPNECKEKWEAMNVYFNITTECNKKHREDIRTDNSYVELETYNGQEIAKHKRPESSNDSYFDPPAGSFQVDMNEGDNVWENCGLRLSNK</sequence>
<dbReference type="EMBL" id="JAIWQS010000007">
    <property type="protein sequence ID" value="KAJ8759182.1"/>
    <property type="molecule type" value="Genomic_DNA"/>
</dbReference>
<evidence type="ECO:0000313" key="9">
    <source>
        <dbReference type="EMBL" id="KAJ8759182.1"/>
    </source>
</evidence>
<name>A0AAV8SXQ5_9ROSI</name>
<dbReference type="GO" id="GO:0003677">
    <property type="term" value="F:DNA binding"/>
    <property type="evidence" value="ECO:0007669"/>
    <property type="project" value="UniProtKB-KW"/>
</dbReference>
<feature type="domain" description="Myb-like" evidence="8">
    <location>
        <begin position="416"/>
        <end position="475"/>
    </location>
</feature>
<dbReference type="PANTHER" id="PTHR21654:SF63">
    <property type="entry name" value="MYB-LIKE DOMAIN-CONTAINING PROTEIN"/>
    <property type="match status" value="1"/>
</dbReference>
<dbReference type="FunFam" id="1.10.10.60:FF:000342">
    <property type="entry name" value="trihelix transcription factor PTL-like"/>
    <property type="match status" value="1"/>
</dbReference>
<feature type="domain" description="Myb-like" evidence="8">
    <location>
        <begin position="117"/>
        <end position="176"/>
    </location>
</feature>
<dbReference type="InterPro" id="IPR044822">
    <property type="entry name" value="Myb_DNA-bind_4"/>
</dbReference>
<keyword evidence="4" id="KW-0238">DNA-binding</keyword>
<dbReference type="GO" id="GO:0005634">
    <property type="term" value="C:nucleus"/>
    <property type="evidence" value="ECO:0007669"/>
    <property type="project" value="UniProtKB-SubCell"/>
</dbReference>
<keyword evidence="2" id="KW-0677">Repeat</keyword>
<dbReference type="SMART" id="SM00717">
    <property type="entry name" value="SANT"/>
    <property type="match status" value="2"/>
</dbReference>
<dbReference type="AlphaFoldDB" id="A0AAV8SXQ5"/>
<evidence type="ECO:0000256" key="3">
    <source>
        <dbReference type="ARBA" id="ARBA00023015"/>
    </source>
</evidence>
<dbReference type="PANTHER" id="PTHR21654">
    <property type="entry name" value="FI21293P1"/>
    <property type="match status" value="1"/>
</dbReference>